<sequence length="111" mass="12355">MENRKPIAILNGAIITAEGDYSCHTIKLEEAKELIRSAPGIISAVGHQATAEVLTDLLETEVTLNRINFYQEPGQQALVFKLNSRPPEGVILSREEIEEFGYQFQVLSRNA</sequence>
<dbReference type="Gene3D" id="3.40.50.11170">
    <property type="entry name" value="Uncharacterised protein PF08960, DUF1874"/>
    <property type="match status" value="1"/>
</dbReference>
<gene>
    <name evidence="1" type="ORF">EV210_10341</name>
</gene>
<dbReference type="SUPFAM" id="SSF143602">
    <property type="entry name" value="STIV B116-like"/>
    <property type="match status" value="1"/>
</dbReference>
<dbReference type="OrthoDB" id="1909530at2"/>
<dbReference type="Proteomes" id="UP000295063">
    <property type="component" value="Unassembled WGS sequence"/>
</dbReference>
<evidence type="ECO:0000313" key="1">
    <source>
        <dbReference type="EMBL" id="TCL38569.1"/>
    </source>
</evidence>
<dbReference type="Pfam" id="PF08960">
    <property type="entry name" value="STIV_B116-like"/>
    <property type="match status" value="1"/>
</dbReference>
<dbReference type="InterPro" id="IPR015055">
    <property type="entry name" value="STIV_B116-like"/>
</dbReference>
<protein>
    <submittedName>
        <fullName evidence="1">Uncharacterized protein DUF1874</fullName>
    </submittedName>
</protein>
<organism evidence="1 2">
    <name type="scientific">Anaerospora hongkongensis</name>
    <dbReference type="NCBI Taxonomy" id="244830"/>
    <lineage>
        <taxon>Bacteria</taxon>
        <taxon>Bacillati</taxon>
        <taxon>Bacillota</taxon>
        <taxon>Negativicutes</taxon>
        <taxon>Selenomonadales</taxon>
        <taxon>Sporomusaceae</taxon>
        <taxon>Anaerospora</taxon>
    </lineage>
</organism>
<dbReference type="EMBL" id="SLUI01000003">
    <property type="protein sequence ID" value="TCL38569.1"/>
    <property type="molecule type" value="Genomic_DNA"/>
</dbReference>
<accession>A0A4V2Q8U2</accession>
<evidence type="ECO:0000313" key="2">
    <source>
        <dbReference type="Proteomes" id="UP000295063"/>
    </source>
</evidence>
<dbReference type="RefSeq" id="WP_132076530.1">
    <property type="nucleotide sequence ID" value="NZ_DAIMLW010000055.1"/>
</dbReference>
<proteinExistence type="predicted"/>
<comment type="caution">
    <text evidence="1">The sequence shown here is derived from an EMBL/GenBank/DDBJ whole genome shotgun (WGS) entry which is preliminary data.</text>
</comment>
<keyword evidence="2" id="KW-1185">Reference proteome</keyword>
<dbReference type="InterPro" id="IPR037236">
    <property type="entry name" value="STIV_B116-like_sf"/>
</dbReference>
<name>A0A4V2Q8U2_9FIRM</name>
<reference evidence="1 2" key="1">
    <citation type="submission" date="2019-03" db="EMBL/GenBank/DDBJ databases">
        <title>Genomic Encyclopedia of Type Strains, Phase IV (KMG-IV): sequencing the most valuable type-strain genomes for metagenomic binning, comparative biology and taxonomic classification.</title>
        <authorList>
            <person name="Goeker M."/>
        </authorList>
    </citation>
    <scope>NUCLEOTIDE SEQUENCE [LARGE SCALE GENOMIC DNA]</scope>
    <source>
        <strain evidence="1 2">DSM 15969</strain>
    </source>
</reference>
<dbReference type="AlphaFoldDB" id="A0A4V2Q8U2"/>